<evidence type="ECO:0000256" key="6">
    <source>
        <dbReference type="ARBA" id="ARBA00023242"/>
    </source>
</evidence>
<keyword evidence="3" id="KW-0238">DNA-binding</keyword>
<evidence type="ECO:0000256" key="7">
    <source>
        <dbReference type="ARBA" id="ARBA00024343"/>
    </source>
</evidence>
<evidence type="ECO:0000313" key="10">
    <source>
        <dbReference type="Proteomes" id="UP001652660"/>
    </source>
</evidence>
<dbReference type="CDD" id="cd00018">
    <property type="entry name" value="AP2"/>
    <property type="match status" value="1"/>
</dbReference>
<evidence type="ECO:0000256" key="8">
    <source>
        <dbReference type="SAM" id="MobiDB-lite"/>
    </source>
</evidence>
<keyword evidence="6" id="KW-0539">Nucleus</keyword>
<feature type="compositionally biased region" description="Low complexity" evidence="8">
    <location>
        <begin position="1"/>
        <end position="11"/>
    </location>
</feature>
<feature type="domain" description="AP2/ERF" evidence="9">
    <location>
        <begin position="19"/>
        <end position="76"/>
    </location>
</feature>
<dbReference type="Proteomes" id="UP001652660">
    <property type="component" value="Chromosome 10c"/>
</dbReference>
<organism evidence="10 11">
    <name type="scientific">Coffea arabica</name>
    <name type="common">Arabian coffee</name>
    <dbReference type="NCBI Taxonomy" id="13443"/>
    <lineage>
        <taxon>Eukaryota</taxon>
        <taxon>Viridiplantae</taxon>
        <taxon>Streptophyta</taxon>
        <taxon>Embryophyta</taxon>
        <taxon>Tracheophyta</taxon>
        <taxon>Spermatophyta</taxon>
        <taxon>Magnoliopsida</taxon>
        <taxon>eudicotyledons</taxon>
        <taxon>Gunneridae</taxon>
        <taxon>Pentapetalae</taxon>
        <taxon>asterids</taxon>
        <taxon>lamiids</taxon>
        <taxon>Gentianales</taxon>
        <taxon>Rubiaceae</taxon>
        <taxon>Ixoroideae</taxon>
        <taxon>Gardenieae complex</taxon>
        <taxon>Bertiereae - Coffeeae clade</taxon>
        <taxon>Coffeeae</taxon>
        <taxon>Coffea</taxon>
    </lineage>
</organism>
<evidence type="ECO:0000259" key="9">
    <source>
        <dbReference type="PROSITE" id="PS51032"/>
    </source>
</evidence>
<evidence type="ECO:0000256" key="4">
    <source>
        <dbReference type="ARBA" id="ARBA00023159"/>
    </source>
</evidence>
<evidence type="ECO:0000256" key="3">
    <source>
        <dbReference type="ARBA" id="ARBA00023125"/>
    </source>
</evidence>
<dbReference type="PRINTS" id="PR00367">
    <property type="entry name" value="ETHRSPELEMNT"/>
</dbReference>
<dbReference type="Gene3D" id="3.30.730.10">
    <property type="entry name" value="AP2/ERF domain"/>
    <property type="match status" value="1"/>
</dbReference>
<dbReference type="SMART" id="SM00380">
    <property type="entry name" value="AP2"/>
    <property type="match status" value="1"/>
</dbReference>
<comment type="subcellular location">
    <subcellularLocation>
        <location evidence="1">Nucleus</location>
    </subcellularLocation>
</comment>
<proteinExistence type="inferred from homology"/>
<dbReference type="InterPro" id="IPR001471">
    <property type="entry name" value="AP2/ERF_dom"/>
</dbReference>
<protein>
    <submittedName>
        <fullName evidence="11">Ethylene-responsive transcription factor ERF021-like</fullName>
    </submittedName>
</protein>
<evidence type="ECO:0000313" key="11">
    <source>
        <dbReference type="RefSeq" id="XP_071924378.1"/>
    </source>
</evidence>
<keyword evidence="4" id="KW-0010">Activator</keyword>
<evidence type="ECO:0000256" key="5">
    <source>
        <dbReference type="ARBA" id="ARBA00023163"/>
    </source>
</evidence>
<sequence>MENNNNNINNNGGTGSPSVYRGVRKRRWGKWVSEIREPGKKTRIWLGSFDTEEMAAVAHDAAAYFFRGSAARLNFPVLVGNLPPPASSSAEDIRMAAQEASLLVKNWSGDQHNGGHQAASGSSSNMANHIDTQPLTVGLSPVQIQAINDLPLESPDYKRWMEMASGTEVLDEPMIFPDDYDMADYEEIPDDSLWG</sequence>
<keyword evidence="10" id="KW-1185">Reference proteome</keyword>
<dbReference type="PROSITE" id="PS51032">
    <property type="entry name" value="AP2_ERF"/>
    <property type="match status" value="1"/>
</dbReference>
<accession>A0ABM4VXX1</accession>
<dbReference type="Pfam" id="PF00847">
    <property type="entry name" value="AP2"/>
    <property type="match status" value="1"/>
</dbReference>
<feature type="region of interest" description="Disordered" evidence="8">
    <location>
        <begin position="1"/>
        <end position="20"/>
    </location>
</feature>
<dbReference type="InterPro" id="IPR036955">
    <property type="entry name" value="AP2/ERF_dom_sf"/>
</dbReference>
<dbReference type="InterPro" id="IPR016177">
    <property type="entry name" value="DNA-bd_dom_sf"/>
</dbReference>
<reference evidence="11" key="1">
    <citation type="submission" date="2025-08" db="UniProtKB">
        <authorList>
            <consortium name="RefSeq"/>
        </authorList>
    </citation>
    <scope>IDENTIFICATION</scope>
    <source>
        <tissue evidence="11">Leaves</tissue>
    </source>
</reference>
<keyword evidence="5" id="KW-0804">Transcription</keyword>
<dbReference type="PANTHER" id="PTHR31985">
    <property type="entry name" value="ETHYLENE-RESPONSIVE TRANSCRIPTION FACTOR ERF042-RELATED"/>
    <property type="match status" value="1"/>
</dbReference>
<dbReference type="RefSeq" id="XP_071924378.1">
    <property type="nucleotide sequence ID" value="XM_072068277.1"/>
</dbReference>
<dbReference type="SUPFAM" id="SSF54171">
    <property type="entry name" value="DNA-binding domain"/>
    <property type="match status" value="1"/>
</dbReference>
<dbReference type="PANTHER" id="PTHR31985:SF111">
    <property type="entry name" value="ETHYLENE-RESPONSIVE TRANSCRIPTION FACTOR ERF021"/>
    <property type="match status" value="1"/>
</dbReference>
<dbReference type="GeneID" id="140015585"/>
<evidence type="ECO:0000256" key="1">
    <source>
        <dbReference type="ARBA" id="ARBA00004123"/>
    </source>
</evidence>
<keyword evidence="2" id="KW-0805">Transcription regulation</keyword>
<dbReference type="InterPro" id="IPR051032">
    <property type="entry name" value="AP2/ERF_TF_ERF_subfamily"/>
</dbReference>
<gene>
    <name evidence="11" type="primary">LOC140015585</name>
</gene>
<comment type="similarity">
    <text evidence="7">Belongs to the AP2/ERF transcription factor family. ERF subfamily.</text>
</comment>
<evidence type="ECO:0000256" key="2">
    <source>
        <dbReference type="ARBA" id="ARBA00023015"/>
    </source>
</evidence>
<name>A0ABM4VXX1_COFAR</name>